<keyword evidence="5" id="KW-1185">Reference proteome</keyword>
<name>H0EKD5_GLAL7</name>
<dbReference type="InterPro" id="IPR032741">
    <property type="entry name" value="Sls1_KH-1"/>
</dbReference>
<feature type="domain" description="SLS1 N-terminal" evidence="3">
    <location>
        <begin position="35"/>
        <end position="167"/>
    </location>
</feature>
<gene>
    <name evidence="4" type="ORF">M7I_3032</name>
</gene>
<dbReference type="InParanoid" id="H0EKD5"/>
<evidence type="ECO:0000259" key="3">
    <source>
        <dbReference type="Pfam" id="PF20776"/>
    </source>
</evidence>
<feature type="region of interest" description="Disordered" evidence="1">
    <location>
        <begin position="300"/>
        <end position="323"/>
    </location>
</feature>
<reference evidence="4 5" key="1">
    <citation type="journal article" date="2012" name="Eukaryot. Cell">
        <title>Genome sequence of the fungus Glarea lozoyensis: the first genome sequence of a species from the Helotiaceae family.</title>
        <authorList>
            <person name="Youssar L."/>
            <person name="Gruening B.A."/>
            <person name="Erxleben A."/>
            <person name="Guenther S."/>
            <person name="Huettel W."/>
        </authorList>
    </citation>
    <scope>NUCLEOTIDE SEQUENCE [LARGE SCALE GENOMIC DNA]</scope>
    <source>
        <strain evidence="5">ATCC 74030 / MF5533</strain>
    </source>
</reference>
<feature type="domain" description="SLS1 first KH" evidence="2">
    <location>
        <begin position="174"/>
        <end position="242"/>
    </location>
</feature>
<organism evidence="4 5">
    <name type="scientific">Glarea lozoyensis (strain ATCC 74030 / MF5533)</name>
    <dbReference type="NCBI Taxonomy" id="1104152"/>
    <lineage>
        <taxon>Eukaryota</taxon>
        <taxon>Fungi</taxon>
        <taxon>Dikarya</taxon>
        <taxon>Ascomycota</taxon>
        <taxon>Pezizomycotina</taxon>
        <taxon>Leotiomycetes</taxon>
        <taxon>Helotiales</taxon>
        <taxon>Helotiaceae</taxon>
        <taxon>Glarea</taxon>
    </lineage>
</organism>
<evidence type="ECO:0000313" key="5">
    <source>
        <dbReference type="Proteomes" id="UP000005446"/>
    </source>
</evidence>
<proteinExistence type="predicted"/>
<dbReference type="Pfam" id="PF20776">
    <property type="entry name" value="SLS1_N"/>
    <property type="match status" value="1"/>
</dbReference>
<comment type="caution">
    <text evidence="4">The sequence shown here is derived from an EMBL/GenBank/DDBJ whole genome shotgun (WGS) entry which is preliminary data.</text>
</comment>
<dbReference type="AlphaFoldDB" id="H0EKD5"/>
<dbReference type="OrthoDB" id="5392646at2759"/>
<evidence type="ECO:0000256" key="1">
    <source>
        <dbReference type="SAM" id="MobiDB-lite"/>
    </source>
</evidence>
<dbReference type="Pfam" id="PF14611">
    <property type="entry name" value="KH_SLS1_1"/>
    <property type="match status" value="1"/>
</dbReference>
<accession>H0EKD5</accession>
<dbReference type="HOGENOM" id="CLU_860670_0_0_1"/>
<evidence type="ECO:0000259" key="2">
    <source>
        <dbReference type="Pfam" id="PF14611"/>
    </source>
</evidence>
<dbReference type="EMBL" id="AGUE01000067">
    <property type="protein sequence ID" value="EHL01005.1"/>
    <property type="molecule type" value="Genomic_DNA"/>
</dbReference>
<dbReference type="InterPro" id="IPR048400">
    <property type="entry name" value="SLS1_N"/>
</dbReference>
<protein>
    <submittedName>
        <fullName evidence="4">Uncharacterized protein</fullName>
    </submittedName>
</protein>
<dbReference type="Proteomes" id="UP000005446">
    <property type="component" value="Unassembled WGS sequence"/>
</dbReference>
<evidence type="ECO:0000313" key="4">
    <source>
        <dbReference type="EMBL" id="EHL01005.1"/>
    </source>
</evidence>
<dbReference type="GO" id="GO:0005743">
    <property type="term" value="C:mitochondrial inner membrane"/>
    <property type="evidence" value="ECO:0007669"/>
    <property type="project" value="InterPro"/>
</dbReference>
<sequence>MPEMSKSSGTARYIPDNGQQNIDIIARLDRERGLVDQTEVEKNIDEFRPKENEEPKTRKEFNAFVDKLQNAFNSPQLEEYIGSFEGKLTLQTPPEFSPRSSLLDPIDPSCYADDALVLVETPWLPETSAPNGYLEEKLSLRGYALASHTKKQRLVVKLLRECWKLELPDVVSWVGHIDLLLRPGDVEHLAQSPLLEAMLEKILPKDDEGVELYHETNIVRVTGTYRHCGKAVKLIKDTLKMITRKTISLSKLFSASQGGISGVWQHTPDDIATWADRHFDEATLEELGKLTNCYISISKGKSMSGKKSRKSIQTQTKDVSEEP</sequence>